<dbReference type="AlphaFoldDB" id="A0A803R361"/>
<evidence type="ECO:0000313" key="2">
    <source>
        <dbReference type="EnsemblPlants" id="cds.novel_model_4531_5bd9a17a"/>
    </source>
</evidence>
<protein>
    <submittedName>
        <fullName evidence="2">Uncharacterized protein</fullName>
    </submittedName>
</protein>
<dbReference type="Gramene" id="novel_model_4531_5bd9a17a">
    <property type="protein sequence ID" value="cds.novel_model_4531_5bd9a17a"/>
    <property type="gene ID" value="novel_gene_2376_5bd9a17a"/>
</dbReference>
<proteinExistence type="predicted"/>
<reference evidence="2" key="2">
    <citation type="submission" date="2021-03" db="UniProtKB">
        <authorList>
            <consortium name="EnsemblPlants"/>
        </authorList>
    </citation>
    <scope>IDENTIFICATION</scope>
</reference>
<evidence type="ECO:0000313" key="3">
    <source>
        <dbReference type="Proteomes" id="UP000596661"/>
    </source>
</evidence>
<name>A0A803R361_CANSA</name>
<dbReference type="Proteomes" id="UP000596661">
    <property type="component" value="Chromosome 5"/>
</dbReference>
<dbReference type="EnsemblPlants" id="novel_model_4531_5bd9a17a">
    <property type="protein sequence ID" value="cds.novel_model_4531_5bd9a17a"/>
    <property type="gene ID" value="novel_gene_2376_5bd9a17a"/>
</dbReference>
<keyword evidence="1" id="KW-0472">Membrane</keyword>
<sequence>MSTGSHLLRKFSNLQVLYCYCCLLIYFIFKLFFNTSPENINDLINHVLEKKINQFIFKFNHFL</sequence>
<dbReference type="EMBL" id="UZAU01000457">
    <property type="status" value="NOT_ANNOTATED_CDS"/>
    <property type="molecule type" value="Genomic_DNA"/>
</dbReference>
<feature type="transmembrane region" description="Helical" evidence="1">
    <location>
        <begin position="12"/>
        <end position="33"/>
    </location>
</feature>
<keyword evidence="1" id="KW-1133">Transmembrane helix</keyword>
<keyword evidence="1" id="KW-0812">Transmembrane</keyword>
<keyword evidence="3" id="KW-1185">Reference proteome</keyword>
<reference evidence="2" key="1">
    <citation type="submission" date="2018-11" db="EMBL/GenBank/DDBJ databases">
        <authorList>
            <person name="Grassa J C."/>
        </authorList>
    </citation>
    <scope>NUCLEOTIDE SEQUENCE [LARGE SCALE GENOMIC DNA]</scope>
</reference>
<accession>A0A803R361</accession>
<organism evidence="2 3">
    <name type="scientific">Cannabis sativa</name>
    <name type="common">Hemp</name>
    <name type="synonym">Marijuana</name>
    <dbReference type="NCBI Taxonomy" id="3483"/>
    <lineage>
        <taxon>Eukaryota</taxon>
        <taxon>Viridiplantae</taxon>
        <taxon>Streptophyta</taxon>
        <taxon>Embryophyta</taxon>
        <taxon>Tracheophyta</taxon>
        <taxon>Spermatophyta</taxon>
        <taxon>Magnoliopsida</taxon>
        <taxon>eudicotyledons</taxon>
        <taxon>Gunneridae</taxon>
        <taxon>Pentapetalae</taxon>
        <taxon>rosids</taxon>
        <taxon>fabids</taxon>
        <taxon>Rosales</taxon>
        <taxon>Cannabaceae</taxon>
        <taxon>Cannabis</taxon>
    </lineage>
</organism>
<evidence type="ECO:0000256" key="1">
    <source>
        <dbReference type="SAM" id="Phobius"/>
    </source>
</evidence>